<dbReference type="RefSeq" id="WP_379480094.1">
    <property type="nucleotide sequence ID" value="NZ_JBHLTL010000001.1"/>
</dbReference>
<organism evidence="1 2">
    <name type="scientific">Novosphingobium aquiterrae</name>
    <dbReference type="NCBI Taxonomy" id="624388"/>
    <lineage>
        <taxon>Bacteria</taxon>
        <taxon>Pseudomonadati</taxon>
        <taxon>Pseudomonadota</taxon>
        <taxon>Alphaproteobacteria</taxon>
        <taxon>Sphingomonadales</taxon>
        <taxon>Sphingomonadaceae</taxon>
        <taxon>Novosphingobium</taxon>
    </lineage>
</organism>
<gene>
    <name evidence="1" type="ORF">ACFFF7_04165</name>
</gene>
<name>A0ABV6PHQ3_9SPHN</name>
<evidence type="ECO:0000313" key="1">
    <source>
        <dbReference type="EMBL" id="MFC0588598.1"/>
    </source>
</evidence>
<reference evidence="1 2" key="1">
    <citation type="submission" date="2024-09" db="EMBL/GenBank/DDBJ databases">
        <authorList>
            <person name="Sun Q."/>
            <person name="Mori K."/>
        </authorList>
    </citation>
    <scope>NUCLEOTIDE SEQUENCE [LARGE SCALE GENOMIC DNA]</scope>
    <source>
        <strain evidence="1 2">NCAIM B.02537</strain>
    </source>
</reference>
<accession>A0ABV6PHQ3</accession>
<comment type="caution">
    <text evidence="1">The sequence shown here is derived from an EMBL/GenBank/DDBJ whole genome shotgun (WGS) entry which is preliminary data.</text>
</comment>
<proteinExistence type="predicted"/>
<evidence type="ECO:0000313" key="2">
    <source>
        <dbReference type="Proteomes" id="UP001589943"/>
    </source>
</evidence>
<dbReference type="EMBL" id="JBHLTL010000001">
    <property type="protein sequence ID" value="MFC0588598.1"/>
    <property type="molecule type" value="Genomic_DNA"/>
</dbReference>
<keyword evidence="2" id="KW-1185">Reference proteome</keyword>
<dbReference type="Proteomes" id="UP001589943">
    <property type="component" value="Unassembled WGS sequence"/>
</dbReference>
<sequence>MESAETMPAAEPVVRAIVPFNRYPNPLSSGTTMSIFARGAQPLKQEPYRLAIVPDIADFGHGLYTN</sequence>
<protein>
    <submittedName>
        <fullName evidence="1">Uncharacterized protein</fullName>
    </submittedName>
</protein>